<organism evidence="2 3">
    <name type="scientific">Roseateles violae</name>
    <dbReference type="NCBI Taxonomy" id="3058042"/>
    <lineage>
        <taxon>Bacteria</taxon>
        <taxon>Pseudomonadati</taxon>
        <taxon>Pseudomonadota</taxon>
        <taxon>Betaproteobacteria</taxon>
        <taxon>Burkholderiales</taxon>
        <taxon>Sphaerotilaceae</taxon>
        <taxon>Roseateles</taxon>
    </lineage>
</organism>
<dbReference type="InterPro" id="IPR032710">
    <property type="entry name" value="NTF2-like_dom_sf"/>
</dbReference>
<dbReference type="RefSeq" id="WP_290360476.1">
    <property type="nucleotide sequence ID" value="NZ_JAUHHC010000005.1"/>
</dbReference>
<evidence type="ECO:0000313" key="2">
    <source>
        <dbReference type="EMBL" id="MDN3922161.1"/>
    </source>
</evidence>
<evidence type="ECO:0000256" key="1">
    <source>
        <dbReference type="SAM" id="SignalP"/>
    </source>
</evidence>
<proteinExistence type="predicted"/>
<keyword evidence="3" id="KW-1185">Reference proteome</keyword>
<dbReference type="PANTHER" id="PTHR38436">
    <property type="entry name" value="POLYKETIDE CYCLASE SNOAL-LIKE DOMAIN"/>
    <property type="match status" value="1"/>
</dbReference>
<dbReference type="InterPro" id="IPR009959">
    <property type="entry name" value="Cyclase_SnoaL-like"/>
</dbReference>
<keyword evidence="1" id="KW-0732">Signal</keyword>
<dbReference type="SUPFAM" id="SSF54427">
    <property type="entry name" value="NTF2-like"/>
    <property type="match status" value="1"/>
</dbReference>
<protein>
    <submittedName>
        <fullName evidence="2">Ester cyclase</fullName>
    </submittedName>
</protein>
<dbReference type="PANTHER" id="PTHR38436:SF1">
    <property type="entry name" value="ESTER CYCLASE"/>
    <property type="match status" value="1"/>
</dbReference>
<comment type="caution">
    <text evidence="2">The sequence shown here is derived from an EMBL/GenBank/DDBJ whole genome shotgun (WGS) entry which is preliminary data.</text>
</comment>
<dbReference type="Pfam" id="PF07366">
    <property type="entry name" value="SnoaL"/>
    <property type="match status" value="1"/>
</dbReference>
<gene>
    <name evidence="2" type="ORF">QWJ38_17865</name>
</gene>
<sequence length="187" mass="20341">MNSLPLTPRRAVALAVMATATVLSSTPALAAAGEPMPEPAHTVADRSISTAQREAMTLAARRYVAFWNTGEASFARLALAPDFVDRTLPPGRPQGFEGPLFASKNFREAVPDLKAEVQELMLVDDRVIARLRFTGHYTGTFQGKSGDGRSVNFIATDIYRVANGLIAENWHIEDNLTLLRQLGVVHP</sequence>
<name>A0ABT8DVP8_9BURK</name>
<accession>A0ABT8DVP8</accession>
<evidence type="ECO:0000313" key="3">
    <source>
        <dbReference type="Proteomes" id="UP001228044"/>
    </source>
</evidence>
<feature type="signal peptide" evidence="1">
    <location>
        <begin position="1"/>
        <end position="30"/>
    </location>
</feature>
<feature type="chain" id="PRO_5046863525" evidence="1">
    <location>
        <begin position="31"/>
        <end position="187"/>
    </location>
</feature>
<dbReference type="EMBL" id="JAUHHC010000005">
    <property type="protein sequence ID" value="MDN3922161.1"/>
    <property type="molecule type" value="Genomic_DNA"/>
</dbReference>
<dbReference type="Proteomes" id="UP001228044">
    <property type="component" value="Unassembled WGS sequence"/>
</dbReference>
<dbReference type="Gene3D" id="3.10.450.50">
    <property type="match status" value="1"/>
</dbReference>
<reference evidence="2 3" key="1">
    <citation type="submission" date="2023-06" db="EMBL/GenBank/DDBJ databases">
        <title>Pelomonas sp. PFR6 16S ribosomal RNA gene Genome sequencing and assembly.</title>
        <authorList>
            <person name="Woo H."/>
        </authorList>
    </citation>
    <scope>NUCLEOTIDE SEQUENCE [LARGE SCALE GENOMIC DNA]</scope>
    <source>
        <strain evidence="2 3">PFR6</strain>
    </source>
</reference>